<evidence type="ECO:0000313" key="3">
    <source>
        <dbReference type="Proteomes" id="UP001318860"/>
    </source>
</evidence>
<dbReference type="CDD" id="cd09272">
    <property type="entry name" value="RNase_HI_RT_Ty1"/>
    <property type="match status" value="1"/>
</dbReference>
<dbReference type="SUPFAM" id="SSF56672">
    <property type="entry name" value="DNA/RNA polymerases"/>
    <property type="match status" value="1"/>
</dbReference>
<dbReference type="InterPro" id="IPR043502">
    <property type="entry name" value="DNA/RNA_pol_sf"/>
</dbReference>
<reference evidence="2 3" key="1">
    <citation type="journal article" date="2021" name="Comput. Struct. Biotechnol. J.">
        <title>De novo genome assembly of the potent medicinal plant Rehmannia glutinosa using nanopore technology.</title>
        <authorList>
            <person name="Ma L."/>
            <person name="Dong C."/>
            <person name="Song C."/>
            <person name="Wang X."/>
            <person name="Zheng X."/>
            <person name="Niu Y."/>
            <person name="Chen S."/>
            <person name="Feng W."/>
        </authorList>
    </citation>
    <scope>NUCLEOTIDE SEQUENCE [LARGE SCALE GENOMIC DNA]</scope>
    <source>
        <strain evidence="2">DH-2019</strain>
    </source>
</reference>
<dbReference type="InterPro" id="IPR013103">
    <property type="entry name" value="RVT_2"/>
</dbReference>
<proteinExistence type="predicted"/>
<dbReference type="PANTHER" id="PTHR11439">
    <property type="entry name" value="GAG-POL-RELATED RETROTRANSPOSON"/>
    <property type="match status" value="1"/>
</dbReference>
<gene>
    <name evidence="2" type="ORF">DH2020_021449</name>
</gene>
<sequence length="372" mass="41666">MCVNCKRPFTQAPRAWFSRLSHYLLQLGFISAKSDTSLFFKNDTSGMVFLLIYVDDIILTGTTLDAIQSVAASLHSQFALKDLGDLSFFLGIQATRTNNGLLLSQKRYITNLLNRTKMTDDKPIATPVPTSLKLSQHDGDPLSDPTLYHSVVGALQYLTITHPEISFAVNKVCQFMQTPREPHWSAVKRILRYLKGTCSFGLFIQPSATLSIHAYSDLDWAGCPDDRRSTHGYCVYLGPNLISWSAKKQTTTSRSSTEAEYRAIAFVTTELCWIRSLLNELSLLPECSPILWCDNIGATYLTANPVFHARTKHIEVDVHFVREKVAKGELSIRFISTVDQLADIMTKSLVRPRFVTLRSKLVVHDPASLEGA</sequence>
<protein>
    <recommendedName>
        <fullName evidence="1">Reverse transcriptase Ty1/copia-type domain-containing protein</fullName>
    </recommendedName>
</protein>
<name>A0ABR0WE86_REHGL</name>
<dbReference type="Proteomes" id="UP001318860">
    <property type="component" value="Unassembled WGS sequence"/>
</dbReference>
<comment type="caution">
    <text evidence="2">The sequence shown here is derived from an EMBL/GenBank/DDBJ whole genome shotgun (WGS) entry which is preliminary data.</text>
</comment>
<dbReference type="Pfam" id="PF07727">
    <property type="entry name" value="RVT_2"/>
    <property type="match status" value="1"/>
</dbReference>
<dbReference type="EMBL" id="JABTTQ020000012">
    <property type="protein sequence ID" value="KAK6144629.1"/>
    <property type="molecule type" value="Genomic_DNA"/>
</dbReference>
<dbReference type="PANTHER" id="PTHR11439:SF500">
    <property type="entry name" value="RNA-DIRECTED DNA POLYMERASE"/>
    <property type="match status" value="1"/>
</dbReference>
<feature type="domain" description="Reverse transcriptase Ty1/copia-type" evidence="1">
    <location>
        <begin position="10"/>
        <end position="128"/>
    </location>
</feature>
<keyword evidence="3" id="KW-1185">Reference proteome</keyword>
<organism evidence="2 3">
    <name type="scientific">Rehmannia glutinosa</name>
    <name type="common">Chinese foxglove</name>
    <dbReference type="NCBI Taxonomy" id="99300"/>
    <lineage>
        <taxon>Eukaryota</taxon>
        <taxon>Viridiplantae</taxon>
        <taxon>Streptophyta</taxon>
        <taxon>Embryophyta</taxon>
        <taxon>Tracheophyta</taxon>
        <taxon>Spermatophyta</taxon>
        <taxon>Magnoliopsida</taxon>
        <taxon>eudicotyledons</taxon>
        <taxon>Gunneridae</taxon>
        <taxon>Pentapetalae</taxon>
        <taxon>asterids</taxon>
        <taxon>lamiids</taxon>
        <taxon>Lamiales</taxon>
        <taxon>Orobanchaceae</taxon>
        <taxon>Rehmannieae</taxon>
        <taxon>Rehmannia</taxon>
    </lineage>
</organism>
<evidence type="ECO:0000259" key="1">
    <source>
        <dbReference type="Pfam" id="PF07727"/>
    </source>
</evidence>
<accession>A0ABR0WE86</accession>
<evidence type="ECO:0000313" key="2">
    <source>
        <dbReference type="EMBL" id="KAK6144629.1"/>
    </source>
</evidence>